<evidence type="ECO:0000256" key="5">
    <source>
        <dbReference type="ARBA" id="ARBA00004676"/>
    </source>
</evidence>
<evidence type="ECO:0000256" key="11">
    <source>
        <dbReference type="ARBA" id="ARBA00022726"/>
    </source>
</evidence>
<evidence type="ECO:0000256" key="16">
    <source>
        <dbReference type="RuleBase" id="RU364099"/>
    </source>
</evidence>
<dbReference type="InterPro" id="IPR029057">
    <property type="entry name" value="PRTase-like"/>
</dbReference>
<evidence type="ECO:0000256" key="2">
    <source>
        <dbReference type="ARBA" id="ARBA00002049"/>
    </source>
</evidence>
<organism evidence="18 19">
    <name type="scientific">Acetobacterium bakii</name>
    <dbReference type="NCBI Taxonomy" id="52689"/>
    <lineage>
        <taxon>Bacteria</taxon>
        <taxon>Bacillati</taxon>
        <taxon>Bacillota</taxon>
        <taxon>Clostridia</taxon>
        <taxon>Eubacteriales</taxon>
        <taxon>Eubacteriaceae</taxon>
        <taxon>Acetobacterium</taxon>
    </lineage>
</organism>
<dbReference type="SUPFAM" id="SSF53271">
    <property type="entry name" value="PRTase-like"/>
    <property type="match status" value="1"/>
</dbReference>
<reference evidence="19" key="1">
    <citation type="submission" date="2015-07" db="EMBL/GenBank/DDBJ databases">
        <title>Draft genome sequence of Acetobacterium bakii DSM 8293, a potential psychrophilic chemical producer through syngas fermentation.</title>
        <authorList>
            <person name="Song Y."/>
            <person name="Hwang S."/>
            <person name="Cho B.-K."/>
        </authorList>
    </citation>
    <scope>NUCLEOTIDE SEQUENCE [LARGE SCALE GENOMIC DNA]</scope>
    <source>
        <strain evidence="19">DSM 8239</strain>
    </source>
</reference>
<dbReference type="InterPro" id="IPR050408">
    <property type="entry name" value="HGPRT"/>
</dbReference>
<evidence type="ECO:0000256" key="1">
    <source>
        <dbReference type="ARBA" id="ARBA00001946"/>
    </source>
</evidence>
<dbReference type="GO" id="GO:0000166">
    <property type="term" value="F:nucleotide binding"/>
    <property type="evidence" value="ECO:0007669"/>
    <property type="project" value="UniProtKB-KW"/>
</dbReference>
<dbReference type="FunFam" id="3.40.50.2020:FF:000006">
    <property type="entry name" value="Hypoxanthine phosphoribosyltransferase"/>
    <property type="match status" value="1"/>
</dbReference>
<dbReference type="Proteomes" id="UP000036873">
    <property type="component" value="Unassembled WGS sequence"/>
</dbReference>
<dbReference type="Gene3D" id="3.40.50.2020">
    <property type="match status" value="1"/>
</dbReference>
<dbReference type="InterPro" id="IPR000836">
    <property type="entry name" value="PRTase_dom"/>
</dbReference>
<evidence type="ECO:0000256" key="15">
    <source>
        <dbReference type="ARBA" id="ARBA00049402"/>
    </source>
</evidence>
<gene>
    <name evidence="18" type="ORF">AKG39_01870</name>
</gene>
<comment type="subcellular location">
    <subcellularLocation>
        <location evidence="3 16">Cytoplasm</location>
    </subcellularLocation>
</comment>
<dbReference type="EC" id="2.4.2.8" evidence="16"/>
<keyword evidence="11 16" id="KW-0660">Purine salvage</keyword>
<evidence type="ECO:0000256" key="7">
    <source>
        <dbReference type="ARBA" id="ARBA00022490"/>
    </source>
</evidence>
<dbReference type="GO" id="GO:0046100">
    <property type="term" value="P:hypoxanthine metabolic process"/>
    <property type="evidence" value="ECO:0007669"/>
    <property type="project" value="TreeGrafter"/>
</dbReference>
<comment type="function">
    <text evidence="2">Purine salvage pathway enzyme that catalyzes the transfer of the ribosyl-5-phosphate group from 5-phospho-alpha-D-ribose 1-diphosphate (PRPP) to the N9 position of the 6-oxopurines hypoxanthine and guanine to form the corresponding ribonucleotides IMP (inosine 5'-monophosphate) and GMP (guanosine 5'-monophosphate), with the release of PPi.</text>
</comment>
<dbReference type="PATRIC" id="fig|52689.4.peg.3072"/>
<evidence type="ECO:0000256" key="3">
    <source>
        <dbReference type="ARBA" id="ARBA00004496"/>
    </source>
</evidence>
<keyword evidence="13 16" id="KW-0460">Magnesium</keyword>
<comment type="catalytic activity">
    <reaction evidence="14">
        <text>GMP + diphosphate = guanine + 5-phospho-alpha-D-ribose 1-diphosphate</text>
        <dbReference type="Rhea" id="RHEA:25424"/>
        <dbReference type="ChEBI" id="CHEBI:16235"/>
        <dbReference type="ChEBI" id="CHEBI:33019"/>
        <dbReference type="ChEBI" id="CHEBI:58017"/>
        <dbReference type="ChEBI" id="CHEBI:58115"/>
        <dbReference type="EC" id="2.4.2.8"/>
    </reaction>
    <physiologicalReaction direction="right-to-left" evidence="14">
        <dbReference type="Rhea" id="RHEA:25426"/>
    </physiologicalReaction>
</comment>
<dbReference type="Pfam" id="PF00156">
    <property type="entry name" value="Pribosyltran"/>
    <property type="match status" value="1"/>
</dbReference>
<dbReference type="NCBIfam" id="TIGR01203">
    <property type="entry name" value="HGPRTase"/>
    <property type="match status" value="1"/>
</dbReference>
<evidence type="ECO:0000256" key="9">
    <source>
        <dbReference type="ARBA" id="ARBA00022679"/>
    </source>
</evidence>
<dbReference type="EMBL" id="LGYO01000006">
    <property type="protein sequence ID" value="KNZ43218.1"/>
    <property type="molecule type" value="Genomic_DNA"/>
</dbReference>
<dbReference type="GO" id="GO:0004422">
    <property type="term" value="F:hypoxanthine phosphoribosyltransferase activity"/>
    <property type="evidence" value="ECO:0007669"/>
    <property type="project" value="InterPro"/>
</dbReference>
<comment type="caution">
    <text evidence="18">The sequence shown here is derived from an EMBL/GenBank/DDBJ whole genome shotgun (WGS) entry which is preliminary data.</text>
</comment>
<dbReference type="GO" id="GO:0032263">
    <property type="term" value="P:GMP salvage"/>
    <property type="evidence" value="ECO:0007669"/>
    <property type="project" value="TreeGrafter"/>
</dbReference>
<keyword evidence="10 16" id="KW-0479">Metal-binding</keyword>
<evidence type="ECO:0000256" key="4">
    <source>
        <dbReference type="ARBA" id="ARBA00004669"/>
    </source>
</evidence>
<dbReference type="GO" id="GO:0006178">
    <property type="term" value="P:guanine salvage"/>
    <property type="evidence" value="ECO:0007669"/>
    <property type="project" value="TreeGrafter"/>
</dbReference>
<evidence type="ECO:0000256" key="13">
    <source>
        <dbReference type="ARBA" id="ARBA00022842"/>
    </source>
</evidence>
<dbReference type="PANTHER" id="PTHR43340">
    <property type="entry name" value="HYPOXANTHINE-GUANINE PHOSPHORIBOSYLTRANSFERASE"/>
    <property type="match status" value="1"/>
</dbReference>
<proteinExistence type="inferred from homology"/>
<keyword evidence="19" id="KW-1185">Reference proteome</keyword>
<evidence type="ECO:0000256" key="6">
    <source>
        <dbReference type="ARBA" id="ARBA00008391"/>
    </source>
</evidence>
<evidence type="ECO:0000256" key="10">
    <source>
        <dbReference type="ARBA" id="ARBA00022723"/>
    </source>
</evidence>
<dbReference type="GO" id="GO:0006166">
    <property type="term" value="P:purine ribonucleoside salvage"/>
    <property type="evidence" value="ECO:0007669"/>
    <property type="project" value="UniProtKB-KW"/>
</dbReference>
<comment type="similarity">
    <text evidence="6 16">Belongs to the purine/pyrimidine phosphoribosyltransferase family.</text>
</comment>
<keyword evidence="7 16" id="KW-0963">Cytoplasm</keyword>
<dbReference type="PANTHER" id="PTHR43340:SF1">
    <property type="entry name" value="HYPOXANTHINE PHOSPHORIBOSYLTRANSFERASE"/>
    <property type="match status" value="1"/>
</dbReference>
<evidence type="ECO:0000256" key="8">
    <source>
        <dbReference type="ARBA" id="ARBA00022676"/>
    </source>
</evidence>
<keyword evidence="12 16" id="KW-0547">Nucleotide-binding</keyword>
<evidence type="ECO:0000259" key="17">
    <source>
        <dbReference type="Pfam" id="PF00156"/>
    </source>
</evidence>
<dbReference type="CDD" id="cd06223">
    <property type="entry name" value="PRTases_typeI"/>
    <property type="match status" value="1"/>
</dbReference>
<dbReference type="STRING" id="52689.AKG39_01870"/>
<sequence>MRSDIQEILLDEEAIEKRVSQLGAKISEDYFGKHPILIGILKGSAVFMADLIRKITIPIEIDFLKASSYGSAAQSSGVVKLEEDLSIDVKGRNIILVEDIVDTGNTLKYLLGRFESLGATEVKVCSLLNKPARREQILSPDYIGFEIPNAFVVGYGLDYAQKYRNLPYIGILKEEIYQ</sequence>
<comment type="catalytic activity">
    <reaction evidence="15">
        <text>IMP + diphosphate = hypoxanthine + 5-phospho-alpha-D-ribose 1-diphosphate</text>
        <dbReference type="Rhea" id="RHEA:17973"/>
        <dbReference type="ChEBI" id="CHEBI:17368"/>
        <dbReference type="ChEBI" id="CHEBI:33019"/>
        <dbReference type="ChEBI" id="CHEBI:58017"/>
        <dbReference type="ChEBI" id="CHEBI:58053"/>
        <dbReference type="EC" id="2.4.2.8"/>
    </reaction>
    <physiologicalReaction direction="right-to-left" evidence="15">
        <dbReference type="Rhea" id="RHEA:17975"/>
    </physiologicalReaction>
</comment>
<evidence type="ECO:0000256" key="12">
    <source>
        <dbReference type="ARBA" id="ARBA00022741"/>
    </source>
</evidence>
<dbReference type="RefSeq" id="WP_050738662.1">
    <property type="nucleotide sequence ID" value="NZ_LGYO01000006.1"/>
</dbReference>
<comment type="cofactor">
    <cofactor evidence="1 16">
        <name>Mg(2+)</name>
        <dbReference type="ChEBI" id="CHEBI:18420"/>
    </cofactor>
</comment>
<evidence type="ECO:0000313" key="18">
    <source>
        <dbReference type="EMBL" id="KNZ43218.1"/>
    </source>
</evidence>
<keyword evidence="9 16" id="KW-0808">Transferase</keyword>
<dbReference type="AlphaFoldDB" id="A0A0L6U3X4"/>
<dbReference type="GO" id="GO:0032264">
    <property type="term" value="P:IMP salvage"/>
    <property type="evidence" value="ECO:0007669"/>
    <property type="project" value="UniProtKB-UniPathway"/>
</dbReference>
<accession>A0A0L6U3X4</accession>
<feature type="domain" description="Phosphoribosyltransferase" evidence="17">
    <location>
        <begin position="7"/>
        <end position="159"/>
    </location>
</feature>
<comment type="pathway">
    <text evidence="4 16">Purine metabolism; IMP biosynthesis via salvage pathway; IMP from hypoxanthine: step 1/1.</text>
</comment>
<dbReference type="GO" id="GO:0052657">
    <property type="term" value="F:guanine phosphoribosyltransferase activity"/>
    <property type="evidence" value="ECO:0007669"/>
    <property type="project" value="RHEA"/>
</dbReference>
<dbReference type="OrthoDB" id="9802824at2"/>
<evidence type="ECO:0000313" key="19">
    <source>
        <dbReference type="Proteomes" id="UP000036873"/>
    </source>
</evidence>
<protein>
    <recommendedName>
        <fullName evidence="16">Hypoxanthine phosphoribosyltransferase</fullName>
        <ecNumber evidence="16">2.4.2.8</ecNumber>
    </recommendedName>
</protein>
<dbReference type="InterPro" id="IPR005904">
    <property type="entry name" value="Hxn_phspho_trans"/>
</dbReference>
<evidence type="ECO:0000256" key="14">
    <source>
        <dbReference type="ARBA" id="ARBA00048811"/>
    </source>
</evidence>
<keyword evidence="8 16" id="KW-0328">Glycosyltransferase</keyword>
<dbReference type="GO" id="GO:0000287">
    <property type="term" value="F:magnesium ion binding"/>
    <property type="evidence" value="ECO:0007669"/>
    <property type="project" value="TreeGrafter"/>
</dbReference>
<name>A0A0L6U3X4_9FIRM</name>
<dbReference type="GO" id="GO:0005829">
    <property type="term" value="C:cytosol"/>
    <property type="evidence" value="ECO:0007669"/>
    <property type="project" value="TreeGrafter"/>
</dbReference>
<dbReference type="UniPathway" id="UPA00591">
    <property type="reaction ID" value="UER00648"/>
</dbReference>
<comment type="pathway">
    <text evidence="5">Purine metabolism; GMP biosynthesis via salvage pathway; GMP from guanine: step 1/1.</text>
</comment>